<proteinExistence type="predicted"/>
<accession>A0A4S9XP54</accession>
<reference evidence="1 2" key="1">
    <citation type="submission" date="2018-10" db="EMBL/GenBank/DDBJ databases">
        <title>Fifty Aureobasidium pullulans genomes reveal a recombining polyextremotolerant generalist.</title>
        <authorList>
            <person name="Gostincar C."/>
            <person name="Turk M."/>
            <person name="Zajc J."/>
            <person name="Gunde-Cimerman N."/>
        </authorList>
    </citation>
    <scope>NUCLEOTIDE SEQUENCE [LARGE SCALE GENOMIC DNA]</scope>
    <source>
        <strain evidence="1 2">EXF-3519</strain>
    </source>
</reference>
<evidence type="ECO:0000313" key="2">
    <source>
        <dbReference type="Proteomes" id="UP000309734"/>
    </source>
</evidence>
<evidence type="ECO:0000313" key="1">
    <source>
        <dbReference type="EMBL" id="THZ79854.1"/>
    </source>
</evidence>
<protein>
    <recommendedName>
        <fullName evidence="3">F-box domain-containing protein</fullName>
    </recommendedName>
</protein>
<sequence length="253" mass="29298">MTTIKTRSQTKELAQQLATALARPVQTCTLLTVLPLEMRYMIFEHIFAEEAKPKLPHPLMQTCKQLEEEATDAAARILGTKVHFTLKLNNTRRTSWSIMHTFRFRQPEKKEARASPLFTLGRGRTQWRVFRQSSIGKQMMARTQRISIHWLTPSAGFIIDFRVDSPPEIAVYKHWKKPDLRSHVSVDEAYRMMDATVIRWSTRKADCSVKWVDEFVNDLRASWIKLRAEAKGKDSRALQACSERPNQGKAEDL</sequence>
<dbReference type="AlphaFoldDB" id="A0A4S9XP54"/>
<dbReference type="EMBL" id="QZBS01000002">
    <property type="protein sequence ID" value="THZ79854.1"/>
    <property type="molecule type" value="Genomic_DNA"/>
</dbReference>
<organism evidence="1 2">
    <name type="scientific">Aureobasidium pullulans</name>
    <name type="common">Black yeast</name>
    <name type="synonym">Pullularia pullulans</name>
    <dbReference type="NCBI Taxonomy" id="5580"/>
    <lineage>
        <taxon>Eukaryota</taxon>
        <taxon>Fungi</taxon>
        <taxon>Dikarya</taxon>
        <taxon>Ascomycota</taxon>
        <taxon>Pezizomycotina</taxon>
        <taxon>Dothideomycetes</taxon>
        <taxon>Dothideomycetidae</taxon>
        <taxon>Dothideales</taxon>
        <taxon>Saccotheciaceae</taxon>
        <taxon>Aureobasidium</taxon>
    </lineage>
</organism>
<comment type="caution">
    <text evidence="1">The sequence shown here is derived from an EMBL/GenBank/DDBJ whole genome shotgun (WGS) entry which is preliminary data.</text>
</comment>
<gene>
    <name evidence="1" type="ORF">D6C85_00194</name>
</gene>
<name>A0A4S9XP54_AURPU</name>
<evidence type="ECO:0008006" key="3">
    <source>
        <dbReference type="Google" id="ProtNLM"/>
    </source>
</evidence>
<dbReference type="Proteomes" id="UP000309734">
    <property type="component" value="Unassembled WGS sequence"/>
</dbReference>